<dbReference type="Proteomes" id="UP000239025">
    <property type="component" value="Chromosome 1"/>
</dbReference>
<dbReference type="PANTHER" id="PTHR43401:SF2">
    <property type="entry name" value="L-THREONINE 3-DEHYDROGENASE"/>
    <property type="match status" value="1"/>
</dbReference>
<dbReference type="SUPFAM" id="SSF51735">
    <property type="entry name" value="NAD(P)-binding Rossmann-fold domains"/>
    <property type="match status" value="1"/>
</dbReference>
<keyword evidence="1" id="KW-0560">Oxidoreductase</keyword>
<proteinExistence type="predicted"/>
<dbReference type="Pfam" id="PF08240">
    <property type="entry name" value="ADH_N"/>
    <property type="match status" value="1"/>
</dbReference>
<dbReference type="SUPFAM" id="SSF50129">
    <property type="entry name" value="GroES-like"/>
    <property type="match status" value="1"/>
</dbReference>
<feature type="domain" description="Alcohol dehydrogenase-like C-terminal" evidence="2">
    <location>
        <begin position="173"/>
        <end position="290"/>
    </location>
</feature>
<evidence type="ECO:0000313" key="4">
    <source>
        <dbReference type="EMBL" id="SOS19911.1"/>
    </source>
</evidence>
<evidence type="ECO:0000313" key="5">
    <source>
        <dbReference type="Proteomes" id="UP000239025"/>
    </source>
</evidence>
<dbReference type="InterPro" id="IPR050129">
    <property type="entry name" value="Zn_alcohol_dh"/>
</dbReference>
<dbReference type="Gene3D" id="3.40.50.720">
    <property type="entry name" value="NAD(P)-binding Rossmann-like Domain"/>
    <property type="match status" value="1"/>
</dbReference>
<dbReference type="AlphaFoldDB" id="A0A193SPI0"/>
<dbReference type="InterPro" id="IPR013154">
    <property type="entry name" value="ADH-like_N"/>
</dbReference>
<dbReference type="RefSeq" id="WP_065349663.1">
    <property type="nucleotide sequence ID" value="NZ_LT222319.1"/>
</dbReference>
<evidence type="ECO:0000259" key="2">
    <source>
        <dbReference type="Pfam" id="PF00107"/>
    </source>
</evidence>
<sequence length="335" mass="36092">MHYSLICTGKGKQHYAPELSEPVPCDFLRLEVNVATICGSDYMVLQGTHPYKKYPAILGHELVGKVVQNSENSRFQCGELVTALSYGSCGRCDYCQKRLTNHCIEKITYNTAGSSGAFSRHMDVHESSLVAVPENAAAHDFVLAEPLSIVLHALQKVSVQASDNVLVIGAGAMGLLSAIVCREVHDVSNVTLLETHPSRGAFAKSLGFLNAAQFGDIPQNSVDLIIVAGGSALDFDQALSRLNIGGTLVLISYFDTPSQLEMNTIVRKEIRLAGSFLSTLDDLNSAVEMIKHSQQAASLLSKVVVEHISFAQLKDFMLRTDTIGKTIVASPGVIS</sequence>
<evidence type="ECO:0000256" key="1">
    <source>
        <dbReference type="ARBA" id="ARBA00023002"/>
    </source>
</evidence>
<dbReference type="InterPro" id="IPR011032">
    <property type="entry name" value="GroES-like_sf"/>
</dbReference>
<dbReference type="InterPro" id="IPR013149">
    <property type="entry name" value="ADH-like_C"/>
</dbReference>
<protein>
    <submittedName>
        <fullName evidence="4">Oxidoreductase, zinc-binding dehydrogenase family</fullName>
    </submittedName>
</protein>
<organism evidence="4 5">
    <name type="scientific">Pseudomonas cerasi</name>
    <dbReference type="NCBI Taxonomy" id="1583341"/>
    <lineage>
        <taxon>Bacteria</taxon>
        <taxon>Pseudomonadati</taxon>
        <taxon>Pseudomonadota</taxon>
        <taxon>Gammaproteobacteria</taxon>
        <taxon>Pseudomonadales</taxon>
        <taxon>Pseudomonadaceae</taxon>
        <taxon>Pseudomonas</taxon>
    </lineage>
</organism>
<evidence type="ECO:0000259" key="3">
    <source>
        <dbReference type="Pfam" id="PF08240"/>
    </source>
</evidence>
<feature type="domain" description="Alcohol dehydrogenase-like N-terminal" evidence="3">
    <location>
        <begin position="29"/>
        <end position="134"/>
    </location>
</feature>
<accession>A0A193SPI0</accession>
<dbReference type="CDD" id="cd05188">
    <property type="entry name" value="MDR"/>
    <property type="match status" value="1"/>
</dbReference>
<dbReference type="PANTHER" id="PTHR43401">
    <property type="entry name" value="L-THREONINE 3-DEHYDROGENASE"/>
    <property type="match status" value="1"/>
</dbReference>
<reference evidence="5" key="1">
    <citation type="submission" date="2017-11" db="EMBL/GenBank/DDBJ databases">
        <authorList>
            <person name="Blom J."/>
        </authorList>
    </citation>
    <scope>NUCLEOTIDE SEQUENCE [LARGE SCALE GENOMIC DNA]</scope>
</reference>
<gene>
    <name evidence="4" type="ORF">PL963_02344</name>
</gene>
<keyword evidence="5" id="KW-1185">Reference proteome</keyword>
<dbReference type="InterPro" id="IPR036291">
    <property type="entry name" value="NAD(P)-bd_dom_sf"/>
</dbReference>
<name>A0A193SPI0_9PSED</name>
<dbReference type="Pfam" id="PF00107">
    <property type="entry name" value="ADH_zinc_N"/>
    <property type="match status" value="1"/>
</dbReference>
<dbReference type="Gene3D" id="3.90.180.10">
    <property type="entry name" value="Medium-chain alcohol dehydrogenases, catalytic domain"/>
    <property type="match status" value="1"/>
</dbReference>
<dbReference type="GO" id="GO:0016491">
    <property type="term" value="F:oxidoreductase activity"/>
    <property type="evidence" value="ECO:0007669"/>
    <property type="project" value="UniProtKB-KW"/>
</dbReference>
<dbReference type="EMBL" id="LT963395">
    <property type="protein sequence ID" value="SOS19911.1"/>
    <property type="molecule type" value="Genomic_DNA"/>
</dbReference>